<sequence length="108" mass="11817">MVVSRQDMAAVEQSVCRLGRAASALSFWPSAPFPFCTMCRQFAFDLAQFHDAGFGREIALEFLPDFVQAIAGLGETLAQLFGAQQHGAQTLDFVEERDDVPPHDGVLV</sequence>
<dbReference type="Proteomes" id="UP000091897">
    <property type="component" value="Chromosome"/>
</dbReference>
<dbReference type="AlphaFoldDB" id="A0A193G152"/>
<evidence type="ECO:0000313" key="4">
    <source>
        <dbReference type="Proteomes" id="UP000092213"/>
    </source>
</evidence>
<keyword evidence="3" id="KW-1185">Reference proteome</keyword>
<proteinExistence type="predicted"/>
<evidence type="ECO:0000313" key="2">
    <source>
        <dbReference type="EMBL" id="ANN73186.1"/>
    </source>
</evidence>
<protein>
    <submittedName>
        <fullName evidence="2">Uncharacterized protein</fullName>
    </submittedName>
</protein>
<evidence type="ECO:0000313" key="1">
    <source>
        <dbReference type="EMBL" id="ANN68096.1"/>
    </source>
</evidence>
<dbReference type="EMBL" id="CP016170">
    <property type="protein sequence ID" value="ANN68096.1"/>
    <property type="molecule type" value="Genomic_DNA"/>
</dbReference>
<dbReference type="KEGG" id="bbro:BAU06_18930"/>
<evidence type="ECO:0000313" key="3">
    <source>
        <dbReference type="Proteomes" id="UP000091897"/>
    </source>
</evidence>
<dbReference type="Proteomes" id="UP000092213">
    <property type="component" value="Chromosome"/>
</dbReference>
<accession>A0A193G152</accession>
<reference evidence="3 4" key="1">
    <citation type="submission" date="2016-06" db="EMBL/GenBank/DDBJ databases">
        <title>Complete genome sequences of Bordetella bronchialis and Bordetella flabilis.</title>
        <authorList>
            <person name="LiPuma J.J."/>
            <person name="Spilker T."/>
        </authorList>
    </citation>
    <scope>NUCLEOTIDE SEQUENCE [LARGE SCALE GENOMIC DNA]</scope>
    <source>
        <strain evidence="2 4">AU17976</strain>
        <strain evidence="1 3">AU3182</strain>
    </source>
</reference>
<dbReference type="EMBL" id="CP016171">
    <property type="protein sequence ID" value="ANN73186.1"/>
    <property type="molecule type" value="Genomic_DNA"/>
</dbReference>
<name>A0A193G152_9BORD</name>
<organism evidence="2 4">
    <name type="scientific">Bordetella bronchialis</name>
    <dbReference type="NCBI Taxonomy" id="463025"/>
    <lineage>
        <taxon>Bacteria</taxon>
        <taxon>Pseudomonadati</taxon>
        <taxon>Pseudomonadota</taxon>
        <taxon>Betaproteobacteria</taxon>
        <taxon>Burkholderiales</taxon>
        <taxon>Alcaligenaceae</taxon>
        <taxon>Bordetella</taxon>
    </lineage>
</organism>
<gene>
    <name evidence="1" type="ORF">BAU06_18930</name>
    <name evidence="2" type="ORF">BAU08_19170</name>
</gene>